<evidence type="ECO:0000313" key="2">
    <source>
        <dbReference type="Proteomes" id="UP000051836"/>
    </source>
</evidence>
<dbReference type="STRING" id="12930.A0A0Q3U3P3"/>
<keyword evidence="2" id="KW-1185">Reference proteome</keyword>
<comment type="caution">
    <text evidence="1">The sequence shown here is derived from an EMBL/GenBank/DDBJ whole genome shotgun (WGS) entry which is preliminary data.</text>
</comment>
<sequence>MPLYEGLGSGGEKTAVVMDLGKAFTNRSRKCVLRQPDRGVVFRRCITTVFKMYLEKPVRTRMRVQSCRHLKWKLPSGTCLVVSSKNFASATAQLNVQVVLGVKRASLAWLLMKMSESPCCTPNIISVRIFSSPFAILN</sequence>
<reference evidence="1 2" key="1">
    <citation type="submission" date="2015-10" db="EMBL/GenBank/DDBJ databases">
        <authorList>
            <person name="Gilbert D.G."/>
        </authorList>
    </citation>
    <scope>NUCLEOTIDE SEQUENCE [LARGE SCALE GENOMIC DNA]</scope>
    <source>
        <strain evidence="1">FVVF132</strain>
    </source>
</reference>
<dbReference type="EMBL" id="LMAW01000137">
    <property type="protein sequence ID" value="KQL60478.1"/>
    <property type="molecule type" value="Genomic_DNA"/>
</dbReference>
<organism evidence="1 2">
    <name type="scientific">Amazona aestiva</name>
    <name type="common">Blue-fronted Amazon parrot</name>
    <dbReference type="NCBI Taxonomy" id="12930"/>
    <lineage>
        <taxon>Eukaryota</taxon>
        <taxon>Metazoa</taxon>
        <taxon>Chordata</taxon>
        <taxon>Craniata</taxon>
        <taxon>Vertebrata</taxon>
        <taxon>Euteleostomi</taxon>
        <taxon>Archelosauria</taxon>
        <taxon>Archosauria</taxon>
        <taxon>Dinosauria</taxon>
        <taxon>Saurischia</taxon>
        <taxon>Theropoda</taxon>
        <taxon>Coelurosauria</taxon>
        <taxon>Aves</taxon>
        <taxon>Neognathae</taxon>
        <taxon>Neoaves</taxon>
        <taxon>Telluraves</taxon>
        <taxon>Australaves</taxon>
        <taxon>Psittaciformes</taxon>
        <taxon>Psittacidae</taxon>
        <taxon>Amazona</taxon>
    </lineage>
</organism>
<accession>A0A0Q3U3P3</accession>
<name>A0A0Q3U3P3_AMAAE</name>
<protein>
    <submittedName>
        <fullName evidence="1">Uncharacterized protein</fullName>
    </submittedName>
</protein>
<gene>
    <name evidence="1" type="ORF">AAES_07535</name>
</gene>
<evidence type="ECO:0000313" key="1">
    <source>
        <dbReference type="EMBL" id="KQL60478.1"/>
    </source>
</evidence>
<dbReference type="AlphaFoldDB" id="A0A0Q3U3P3"/>
<proteinExistence type="predicted"/>
<dbReference type="Proteomes" id="UP000051836">
    <property type="component" value="Unassembled WGS sequence"/>
</dbReference>